<sequence length="179" mass="20447">MGNRQGFGRTLGFRIPKLEGSFQLGRRDVICSVVFELMVDDKHEWNTTTVRTVFPSFEAECILAIKLSGKRVTDSLYWAGEKDGEYSVRSAYKLLQGQGDEGLKASSSGSNKWVWSYIWKANVLPRLSRKKIKFINFLGMVMDYALCGRQRQKQISTFFGNADGLGRCGKKVIWRSVWR</sequence>
<proteinExistence type="predicted"/>
<evidence type="ECO:0000313" key="1">
    <source>
        <dbReference type="EMBL" id="KAK9733189.1"/>
    </source>
</evidence>
<keyword evidence="2" id="KW-1185">Reference proteome</keyword>
<name>A0AAW1LD23_SAPOF</name>
<accession>A0AAW1LD23</accession>
<dbReference type="EMBL" id="JBDFQZ010000004">
    <property type="protein sequence ID" value="KAK9733189.1"/>
    <property type="molecule type" value="Genomic_DNA"/>
</dbReference>
<gene>
    <name evidence="1" type="ORF">RND81_04G050000</name>
</gene>
<comment type="caution">
    <text evidence="1">The sequence shown here is derived from an EMBL/GenBank/DDBJ whole genome shotgun (WGS) entry which is preliminary data.</text>
</comment>
<dbReference type="Proteomes" id="UP001443914">
    <property type="component" value="Unassembled WGS sequence"/>
</dbReference>
<reference evidence="1" key="1">
    <citation type="submission" date="2024-03" db="EMBL/GenBank/DDBJ databases">
        <title>WGS assembly of Saponaria officinalis var. Norfolk2.</title>
        <authorList>
            <person name="Jenkins J."/>
            <person name="Shu S."/>
            <person name="Grimwood J."/>
            <person name="Barry K."/>
            <person name="Goodstein D."/>
            <person name="Schmutz J."/>
            <person name="Leebens-Mack J."/>
            <person name="Osbourn A."/>
        </authorList>
    </citation>
    <scope>NUCLEOTIDE SEQUENCE [LARGE SCALE GENOMIC DNA]</scope>
    <source>
        <strain evidence="1">JIC</strain>
    </source>
</reference>
<evidence type="ECO:0000313" key="2">
    <source>
        <dbReference type="Proteomes" id="UP001443914"/>
    </source>
</evidence>
<organism evidence="1 2">
    <name type="scientific">Saponaria officinalis</name>
    <name type="common">Common soapwort</name>
    <name type="synonym">Lychnis saponaria</name>
    <dbReference type="NCBI Taxonomy" id="3572"/>
    <lineage>
        <taxon>Eukaryota</taxon>
        <taxon>Viridiplantae</taxon>
        <taxon>Streptophyta</taxon>
        <taxon>Embryophyta</taxon>
        <taxon>Tracheophyta</taxon>
        <taxon>Spermatophyta</taxon>
        <taxon>Magnoliopsida</taxon>
        <taxon>eudicotyledons</taxon>
        <taxon>Gunneridae</taxon>
        <taxon>Pentapetalae</taxon>
        <taxon>Caryophyllales</taxon>
        <taxon>Caryophyllaceae</taxon>
        <taxon>Caryophylleae</taxon>
        <taxon>Saponaria</taxon>
    </lineage>
</organism>
<dbReference type="AlphaFoldDB" id="A0AAW1LD23"/>
<protein>
    <submittedName>
        <fullName evidence="1">Uncharacterized protein</fullName>
    </submittedName>
</protein>